<comment type="caution">
    <text evidence="2">The sequence shown here is derived from an EMBL/GenBank/DDBJ whole genome shotgun (WGS) entry which is preliminary data.</text>
</comment>
<evidence type="ECO:0000313" key="3">
    <source>
        <dbReference type="Proteomes" id="UP000652761"/>
    </source>
</evidence>
<evidence type="ECO:0000313" key="2">
    <source>
        <dbReference type="EMBL" id="MQL94687.1"/>
    </source>
</evidence>
<feature type="compositionally biased region" description="Low complexity" evidence="1">
    <location>
        <begin position="120"/>
        <end position="136"/>
    </location>
</feature>
<accession>A0A843VJV4</accession>
<dbReference type="AlphaFoldDB" id="A0A843VJV4"/>
<keyword evidence="3" id="KW-1185">Reference proteome</keyword>
<dbReference type="EMBL" id="NMUH01001702">
    <property type="protein sequence ID" value="MQL94687.1"/>
    <property type="molecule type" value="Genomic_DNA"/>
</dbReference>
<feature type="region of interest" description="Disordered" evidence="1">
    <location>
        <begin position="120"/>
        <end position="150"/>
    </location>
</feature>
<sequence length="277" mass="31089">MPQRLITQHTNPYVPPSSTVDYLRKRFLLTPLVRHETDHVKHIRQVYVDSQEVAIDSYCPPRTNSWDLNVICRQTRVGCRQLRNICRQLLLVKGCNNCSGNNKKKETRRLVVTATASSSINTNSYSSSSNDKSSSSSRKKQEQEQEQEAGVAGAGFHFPMITDWNYSLQGLSKTGVCRQPGSGCQQLLSSQNQFLGSEHYLSTDQIRLSTGEEHLSTDEEHLSTATTGFCIDWVLEVETLSTGVNEYTRQTTKVKCKRLKNTTSAHLSTGPKACVDR</sequence>
<proteinExistence type="predicted"/>
<organism evidence="2 3">
    <name type="scientific">Colocasia esculenta</name>
    <name type="common">Wild taro</name>
    <name type="synonym">Arum esculentum</name>
    <dbReference type="NCBI Taxonomy" id="4460"/>
    <lineage>
        <taxon>Eukaryota</taxon>
        <taxon>Viridiplantae</taxon>
        <taxon>Streptophyta</taxon>
        <taxon>Embryophyta</taxon>
        <taxon>Tracheophyta</taxon>
        <taxon>Spermatophyta</taxon>
        <taxon>Magnoliopsida</taxon>
        <taxon>Liliopsida</taxon>
        <taxon>Araceae</taxon>
        <taxon>Aroideae</taxon>
        <taxon>Colocasieae</taxon>
        <taxon>Colocasia</taxon>
    </lineage>
</organism>
<name>A0A843VJV4_COLES</name>
<reference evidence="2" key="1">
    <citation type="submission" date="2017-07" db="EMBL/GenBank/DDBJ databases">
        <title>Taro Niue Genome Assembly and Annotation.</title>
        <authorList>
            <person name="Atibalentja N."/>
            <person name="Keating K."/>
            <person name="Fields C.J."/>
        </authorList>
    </citation>
    <scope>NUCLEOTIDE SEQUENCE</scope>
    <source>
        <strain evidence="2">Niue_2</strain>
        <tissue evidence="2">Leaf</tissue>
    </source>
</reference>
<evidence type="ECO:0000256" key="1">
    <source>
        <dbReference type="SAM" id="MobiDB-lite"/>
    </source>
</evidence>
<protein>
    <submittedName>
        <fullName evidence="2">Uncharacterized protein</fullName>
    </submittedName>
</protein>
<dbReference type="Proteomes" id="UP000652761">
    <property type="component" value="Unassembled WGS sequence"/>
</dbReference>
<gene>
    <name evidence="2" type="ORF">Taro_027348</name>
</gene>